<dbReference type="GO" id="GO:0009401">
    <property type="term" value="P:phosphoenolpyruvate-dependent sugar phosphotransferase system"/>
    <property type="evidence" value="ECO:0007669"/>
    <property type="project" value="UniProtKB-KW"/>
</dbReference>
<name>C0XFW8_LENH9</name>
<evidence type="ECO:0000256" key="1">
    <source>
        <dbReference type="ARBA" id="ARBA00022448"/>
    </source>
</evidence>
<keyword evidence="1" id="KW-0813">Transport</keyword>
<dbReference type="Gene3D" id="1.20.58.80">
    <property type="entry name" value="Phosphotransferase system, lactose/cellobiose-type IIA subunit"/>
    <property type="match status" value="1"/>
</dbReference>
<accession>C0XFW8</accession>
<keyword evidence="3" id="KW-0808">Transferase</keyword>
<dbReference type="HOGENOM" id="CLU_2508553_0_0_9"/>
<reference evidence="5 6" key="1">
    <citation type="submission" date="2009-01" db="EMBL/GenBank/DDBJ databases">
        <authorList>
            <person name="Qin X."/>
            <person name="Bachman B."/>
            <person name="Battles P."/>
            <person name="Bell A."/>
            <person name="Bess C."/>
            <person name="Bickham C."/>
            <person name="Chaboub L."/>
            <person name="Chen D."/>
            <person name="Coyle M."/>
            <person name="Deiros D.R."/>
            <person name="Dinh H."/>
            <person name="Forbes L."/>
            <person name="Fowler G."/>
            <person name="Francisco L."/>
            <person name="Fu Q."/>
            <person name="Gubbala S."/>
            <person name="Hale W."/>
            <person name="Han Y."/>
            <person name="Hemphill L."/>
            <person name="Highlander S.K."/>
            <person name="Hirani K."/>
            <person name="Hogues M."/>
            <person name="Jackson L."/>
            <person name="Jakkamsetti A."/>
            <person name="Javaid M."/>
            <person name="Jiang H."/>
            <person name="Korchina V."/>
            <person name="Kovar C."/>
            <person name="Lara F."/>
            <person name="Lee S."/>
            <person name="Mata R."/>
            <person name="Mathew T."/>
            <person name="Moen C."/>
            <person name="Morales K."/>
            <person name="Munidasa M."/>
            <person name="Nazareth L."/>
            <person name="Ngo R."/>
            <person name="Nguyen L."/>
            <person name="Okwuonu G."/>
            <person name="Ongeri F."/>
            <person name="Patil S."/>
            <person name="Petrosino J."/>
            <person name="Pham C."/>
            <person name="Pham P."/>
            <person name="Pu L.-L."/>
            <person name="Puazo M."/>
            <person name="Raj R."/>
            <person name="Reid J."/>
            <person name="Rouhana J."/>
            <person name="Saada N."/>
            <person name="Shang Y."/>
            <person name="Simmons D."/>
            <person name="Thornton R."/>
            <person name="Warren J."/>
            <person name="Weissenberger G."/>
            <person name="Zhang J."/>
            <person name="Zhang L."/>
            <person name="Zhou C."/>
            <person name="Zhu D."/>
            <person name="Muzny D."/>
            <person name="Worley K."/>
            <person name="Gibbs R."/>
        </authorList>
    </citation>
    <scope>NUCLEOTIDE SEQUENCE [LARGE SCALE GENOMIC DNA]</scope>
    <source>
        <strain evidence="6">ATCC 8290 / DSM 20176 / CCUG 30140 / JCM 1155 / KCTC 3500 / NBRC 15886 / NCIMB 8040 / NRRL B-1843 / 9</strain>
    </source>
</reference>
<organism evidence="5 6">
    <name type="scientific">Lentilactobacillus hilgardii (strain ATCC 8290 / DSM 20176 / CCUG 30140 / JCM 1155 / KCTC 3500 / NBRC 15886 / NCIMB 8040 / NRRL B-1843 / 9)</name>
    <dbReference type="NCBI Taxonomy" id="1423757"/>
    <lineage>
        <taxon>Bacteria</taxon>
        <taxon>Bacillati</taxon>
        <taxon>Bacillota</taxon>
        <taxon>Bacilli</taxon>
        <taxon>Lactobacillales</taxon>
        <taxon>Lactobacillaceae</taxon>
        <taxon>Lentilactobacillus</taxon>
    </lineage>
</organism>
<evidence type="ECO:0000256" key="4">
    <source>
        <dbReference type="ARBA" id="ARBA00022683"/>
    </source>
</evidence>
<evidence type="ECO:0000256" key="3">
    <source>
        <dbReference type="ARBA" id="ARBA00022679"/>
    </source>
</evidence>
<dbReference type="RefSeq" id="WP_003636126.1">
    <property type="nucleotide sequence ID" value="NZ_AZDF01000014.1"/>
</dbReference>
<dbReference type="InterPro" id="IPR036542">
    <property type="entry name" value="PTS_IIA_lac/cel_sf"/>
</dbReference>
<evidence type="ECO:0000313" key="5">
    <source>
        <dbReference type="EMBL" id="EEI25684.1"/>
    </source>
</evidence>
<keyword evidence="4" id="KW-0598">Phosphotransferase system</keyword>
<dbReference type="Pfam" id="PF02255">
    <property type="entry name" value="PTS_IIA"/>
    <property type="match status" value="1"/>
</dbReference>
<sequence>MQRKYYLRYWINYQIQLEKQDHTENLSTAYNWLKKAHIEQNKIMQHAQQLQYSVLLTHAQDTLMNTETIYFIVKRFIPIILNSKK</sequence>
<dbReference type="Proteomes" id="UP000003752">
    <property type="component" value="Unassembled WGS sequence"/>
</dbReference>
<gene>
    <name evidence="5" type="ORF">HMPREF0519_0129</name>
</gene>
<dbReference type="AlphaFoldDB" id="C0XFW8"/>
<keyword evidence="2" id="KW-0762">Sugar transport</keyword>
<dbReference type="EMBL" id="ACGP01000009">
    <property type="protein sequence ID" value="EEI25684.1"/>
    <property type="molecule type" value="Genomic_DNA"/>
</dbReference>
<protein>
    <recommendedName>
        <fullName evidence="7">PTS lactose/cellobiose transporter subunit IIA</fullName>
    </recommendedName>
</protein>
<keyword evidence="6" id="KW-1185">Reference proteome</keyword>
<dbReference type="GO" id="GO:0016740">
    <property type="term" value="F:transferase activity"/>
    <property type="evidence" value="ECO:0007669"/>
    <property type="project" value="UniProtKB-KW"/>
</dbReference>
<evidence type="ECO:0008006" key="7">
    <source>
        <dbReference type="Google" id="ProtNLM"/>
    </source>
</evidence>
<proteinExistence type="predicted"/>
<dbReference type="SUPFAM" id="SSF46973">
    <property type="entry name" value="Enzyme IIa from lactose specific PTS, IIa-lac"/>
    <property type="match status" value="1"/>
</dbReference>
<comment type="caution">
    <text evidence="5">The sequence shown here is derived from an EMBL/GenBank/DDBJ whole genome shotgun (WGS) entry which is preliminary data.</text>
</comment>
<dbReference type="SMR" id="C0XFW8"/>
<dbReference type="InterPro" id="IPR003188">
    <property type="entry name" value="PTS_IIA_lac/cel"/>
</dbReference>
<evidence type="ECO:0000256" key="2">
    <source>
        <dbReference type="ARBA" id="ARBA00022597"/>
    </source>
</evidence>
<evidence type="ECO:0000313" key="6">
    <source>
        <dbReference type="Proteomes" id="UP000003752"/>
    </source>
</evidence>